<dbReference type="EMBL" id="CP094534">
    <property type="protein sequence ID" value="UOE35513.1"/>
    <property type="molecule type" value="Genomic_DNA"/>
</dbReference>
<dbReference type="InterPro" id="IPR032812">
    <property type="entry name" value="SbsA_Ig"/>
</dbReference>
<protein>
    <submittedName>
        <fullName evidence="4">FG-GAP-like repeat-containing protein</fullName>
    </submittedName>
</protein>
<organism evidence="4 5">
    <name type="scientific">Hymenobacter monticola</name>
    <dbReference type="NCBI Taxonomy" id="1705399"/>
    <lineage>
        <taxon>Bacteria</taxon>
        <taxon>Pseudomonadati</taxon>
        <taxon>Bacteroidota</taxon>
        <taxon>Cytophagia</taxon>
        <taxon>Cytophagales</taxon>
        <taxon>Hymenobacteraceae</taxon>
        <taxon>Hymenobacter</taxon>
    </lineage>
</organism>
<dbReference type="Gene3D" id="2.130.10.130">
    <property type="entry name" value="Integrin alpha, N-terminal"/>
    <property type="match status" value="8"/>
</dbReference>
<dbReference type="Proteomes" id="UP000831390">
    <property type="component" value="Chromosome"/>
</dbReference>
<dbReference type="InterPro" id="IPR014756">
    <property type="entry name" value="Ig_E-set"/>
</dbReference>
<feature type="domain" description="IPT/TIG" evidence="3">
    <location>
        <begin position="492"/>
        <end position="573"/>
    </location>
</feature>
<feature type="domain" description="IPT/TIG" evidence="3">
    <location>
        <begin position="2103"/>
        <end position="2182"/>
    </location>
</feature>
<dbReference type="InterPro" id="IPR013783">
    <property type="entry name" value="Ig-like_fold"/>
</dbReference>
<dbReference type="PANTHER" id="PTHR46580:SF2">
    <property type="entry name" value="MAM DOMAIN-CONTAINING PROTEIN"/>
    <property type="match status" value="1"/>
</dbReference>
<dbReference type="PANTHER" id="PTHR46580">
    <property type="entry name" value="SENSOR KINASE-RELATED"/>
    <property type="match status" value="1"/>
</dbReference>
<evidence type="ECO:0000313" key="4">
    <source>
        <dbReference type="EMBL" id="UOE35513.1"/>
    </source>
</evidence>
<dbReference type="InterPro" id="IPR002909">
    <property type="entry name" value="IPT_dom"/>
</dbReference>
<dbReference type="Gene3D" id="2.60.40.10">
    <property type="entry name" value="Immunoglobulins"/>
    <property type="match status" value="4"/>
</dbReference>
<dbReference type="Pfam" id="PF13517">
    <property type="entry name" value="FG-GAP_3"/>
    <property type="match status" value="13"/>
</dbReference>
<dbReference type="SUPFAM" id="SSF69318">
    <property type="entry name" value="Integrin alpha N-terminal domain"/>
    <property type="match status" value="7"/>
</dbReference>
<dbReference type="SMART" id="SM00429">
    <property type="entry name" value="IPT"/>
    <property type="match status" value="3"/>
</dbReference>
<dbReference type="Gene3D" id="2.60.40.3710">
    <property type="match status" value="1"/>
</dbReference>
<keyword evidence="1 2" id="KW-0732">Signal</keyword>
<sequence length="2733" mass="272816">MRRAGLLAFAGLTLGHAAQAQVGVTSLQPARHAVAAPRNSAVTVGFSQAISAASASNLRVYSARLRGKVPGSVTGGGTATLALTPAQNFAAGDVVSVSLPATMSSTGGTALARHVYQFTTATGGTGRGYFMDTTIVANTTNRDQLLGDLDNDGDLDLVTTGALYGCRIFLNNGSGRYTFKTGLVAGQTPSGTALADVDQDGDLDLLVGDADNNSVAVCINDGLANFIGSVTGAQNSPVGVRPVSIAVGDVDGDGDLDFATANGGASSVSVRLNNGALPLLYTGLVTVAVGVNPTSVALGDVDNDGDLDLLTTNAGTAASPLSTVSVSRNSGTGSFGAATTFTVGAQPSELVLADVDGDGDQDLLTANAGDATVSVRLNNGTATFSGSTTLALPAGSTPTGLRAGDVDADGDLDLVVAQGVGGRVFTFLNAAGTFTVQARALRLSRSPSPTATSVGVTLGDVDADGDLDVVTSDTNGQVMLSLNSGPPPPLPSPTIAALTPNIGPVGTSVVITGTNLTDVTAVRFNGTTAPGYVLNGTGTSISVAVPAGAATGVVTVATEDAGTATSAAPFTVTLPVPVLLTATSPARHAVSAPRGANVSATFSVAITTATAGNLRVFGNQRRGNRPGVLTGGGTPTLTFDPTQDFMPGEAVSVSLPASLRAADGNPAARQVLRFTAAAGGTGQMNFGTATALAATNPGEPVLGDLDNDGDLDLLLPNRNSGTVTQRLNNGAGTFTAGPDIATGLSGVASLTLADLDADGDLDVVALPRGAEDVPLLFNNGSGTFSRSTGPSLGQALAQMVAGDVDADGDLDLIFMPAANQSTYVYLNNGVGSFAFGSALYFSTGSRSLTPTGLALGDLDADGDLDLVVGGYVPYYGIYTVNTHLNDGAGQFTAAQQVNVVDVPSRLSLNDLDNDGDLDLTYQTTLNYITKTSTQLNNGTGTLASGGDVLLGGVGQPVLADADADGDLDLLSYDGIGVNNGAGGFAAIVPIPTTSVSPAGIAVGDVDGDGDLDLVTSQENNVVSVRLNLPLPAPTVVAFSPGSGAVGTSVIITGTNLIGTRAVAFNGVAATGFAVNSRTELVATVPAGATTGPVSVTTPAGTAASATSFTVTQPVAVLSVSPVRNAASAPRATAVAVTFAQPISTSSAGNLRVFGARVRGQRAGTLTGGGTSTLTFAPTQPFAPGELVSVSLPSTLVGPTSTQVVRPHVFQFTAAAGGTGTGVFNTTGTANIPINSRASGLTMGDLNNDGAIDVVASDGSIRLNDGSGAFSGGLAGSLYLRNYPYAVALADLDGNGTLDLVSAPGEVLLNDGTATFTAANNFANLGPDTRDVATGDFDGDGDLDVVVPKYTADSLLIRFNNGSAGFPTVQRVGVGARPKGLAVGDVDNDGDLDLLVACEGNGSGTSVVSICFNNGGGLFTRVVALPANGATANVTSTRLALGDLDGDGALDLVTNAGIVRLNNGTGTFSGTQATATGANLTLGDVDADGDLDLLTSNGISGAVLCVNNGQGVLTATPSAISEPNSWGGVALADIDGDGDLDALTNAFGAYVVYVRLNHRVAPPVISGFAPGIGLPGATVVLTGADFIGTTAVAFNGTAAPGFVVNTAGQLTVSVPAGATSGVITATTPAGTGTSATAFTVLRPVAVTSVSPARNAVVGLSTPVSATFSQAIPTNTAANLTVFSAQRGGRRAGTRAGAGTSTLTFTPTQAFEPGELVSVSIPAYTDANQTRVVKQAYQFRAAVGGTGRGFLAAPINTTLSTAVSTPANDLTMGDVDGDGAQDMLVHDGSAVQVQRNTGAGTFTAAGSVAVAGTSGSQLVLGDVDGDGDLDLAAMSSRSSVVSIRLNNGSGVFGGTQDVSVGDAPRAVALADMDADGDLDLVTGNQGSSSCTTSVRFNDGSGNFSGTTNELFSNGTNTSFSNLQIGDVDADGDLDLLVGNGGGVFICLNNGQGGLAATTAGVPLSNGSGNIFLGDLDADGDLDLLASTPSNVQGTPSRVKVALNDGRGNFAGNEFALPSIGGLMRVGDVDADGDFDIIMTYVTDPSELWVNNGRATFTRQMELSLGYVPAQMALSDVDGDGDLDVVSSNYYTPTVYSVRLNGPPSAPVISSFAPPAGPEGTAVVITGTGFFGATAVRFNGTNAPGFVVNSTTRISVNVPVGATTGTLSVTTPVGTATSVATFTVIPLAGPTAYVPARNALAVARNATVGLTFPAAMGTGTAGNLRVFGNQLRGRRPGVLTGGGTASLSFDPDQDFAPGEQISVSLPATMQTTTGGIVRKQVYQFTAATGGPGGGAYRAGTDVLLGQFATAVAVGDLDNDGDLDIITAPYSSGASLTVQLNNGQARFSQGVVLPPYGATVSEIVLADVDGDGDLDILACYSFNLVVCLNNGNATFAPAVFTTVSGQRFAMGDMDADGDLDFVSTTYQSNALSVALNDGTGRFTTLPYQTTTTPLNLALGDVDGDGDLDVVTANDTNGAQLFLNNGAGVLASGLPYAFTGETRSVALADVDANGDLDLAVGYNDTSGSNSSGWLAVLANNGSGVFTASGQRMASGGRFSHLKLGDVDHDGDLDLLTANGLTDNVSIRLNNGQGGFSGNFSVAVPTNPSQLVLGDLDGDGDLDFTTTQSVSGTNYAAIRLNDGQLLASRPGAGAAGRATLYPNPAHGQFRVLVPVKLRAGAGTAPARLYNALGQAVLEQPFRLSAAGELTVSVAHLPAGIYTLHLPLTGEAGIYKIVLE</sequence>
<feature type="chain" id="PRO_5047311687" evidence="2">
    <location>
        <begin position="21"/>
        <end position="2733"/>
    </location>
</feature>
<keyword evidence="5" id="KW-1185">Reference proteome</keyword>
<dbReference type="InterPro" id="IPR013517">
    <property type="entry name" value="FG-GAP"/>
</dbReference>
<dbReference type="InterPro" id="IPR028994">
    <property type="entry name" value="Integrin_alpha_N"/>
</dbReference>
<accession>A0ABY4B8L2</accession>
<name>A0ABY4B8L2_9BACT</name>
<dbReference type="Pfam" id="PF13205">
    <property type="entry name" value="Big_5"/>
    <property type="match status" value="4"/>
</dbReference>
<dbReference type="SUPFAM" id="SSF81296">
    <property type="entry name" value="E set domains"/>
    <property type="match status" value="4"/>
</dbReference>
<evidence type="ECO:0000313" key="5">
    <source>
        <dbReference type="Proteomes" id="UP000831390"/>
    </source>
</evidence>
<evidence type="ECO:0000256" key="1">
    <source>
        <dbReference type="ARBA" id="ARBA00022729"/>
    </source>
</evidence>
<feature type="signal peptide" evidence="2">
    <location>
        <begin position="1"/>
        <end position="20"/>
    </location>
</feature>
<proteinExistence type="predicted"/>
<dbReference type="CDD" id="cd00102">
    <property type="entry name" value="IPT"/>
    <property type="match status" value="1"/>
</dbReference>
<gene>
    <name evidence="4" type="ORF">MTP16_07635</name>
</gene>
<evidence type="ECO:0000259" key="3">
    <source>
        <dbReference type="SMART" id="SM00429"/>
    </source>
</evidence>
<evidence type="ECO:0000256" key="2">
    <source>
        <dbReference type="SAM" id="SignalP"/>
    </source>
</evidence>
<feature type="domain" description="IPT/TIG" evidence="3">
    <location>
        <begin position="1032"/>
        <end position="1111"/>
    </location>
</feature>
<reference evidence="4 5" key="1">
    <citation type="submission" date="2022-03" db="EMBL/GenBank/DDBJ databases">
        <title>Hymenobactersp. isolated from the air.</title>
        <authorList>
            <person name="Won M."/>
            <person name="Kwon S.-W."/>
        </authorList>
    </citation>
    <scope>NUCLEOTIDE SEQUENCE [LARGE SCALE GENOMIC DNA]</scope>
    <source>
        <strain evidence="4 5">KACC 22596</strain>
    </source>
</reference>
<dbReference type="RefSeq" id="WP_243517700.1">
    <property type="nucleotide sequence ID" value="NZ_CP094534.1"/>
</dbReference>